<dbReference type="AlphaFoldDB" id="A0A553I6A7"/>
<evidence type="ECO:0000259" key="2">
    <source>
        <dbReference type="Pfam" id="PF06985"/>
    </source>
</evidence>
<feature type="region of interest" description="Disordered" evidence="1">
    <location>
        <begin position="186"/>
        <end position="280"/>
    </location>
</feature>
<feature type="compositionally biased region" description="Acidic residues" evidence="1">
    <location>
        <begin position="222"/>
        <end position="275"/>
    </location>
</feature>
<feature type="domain" description="Heterokaryon incompatibility" evidence="2">
    <location>
        <begin position="48"/>
        <end position="139"/>
    </location>
</feature>
<evidence type="ECO:0000313" key="4">
    <source>
        <dbReference type="Proteomes" id="UP000319160"/>
    </source>
</evidence>
<proteinExistence type="predicted"/>
<feature type="compositionally biased region" description="Acidic residues" evidence="1">
    <location>
        <begin position="192"/>
        <end position="206"/>
    </location>
</feature>
<dbReference type="STRING" id="2512241.A0A553I6A7"/>
<evidence type="ECO:0000313" key="3">
    <source>
        <dbReference type="EMBL" id="TRX95730.1"/>
    </source>
</evidence>
<protein>
    <recommendedName>
        <fullName evidence="2">Heterokaryon incompatibility domain-containing protein</fullName>
    </recommendedName>
</protein>
<dbReference type="Pfam" id="PF26639">
    <property type="entry name" value="Het-6_barrel"/>
    <property type="match status" value="1"/>
</dbReference>
<keyword evidence="4" id="KW-1185">Reference proteome</keyword>
<dbReference type="Pfam" id="PF06985">
    <property type="entry name" value="HET"/>
    <property type="match status" value="1"/>
</dbReference>
<name>A0A553I6A7_9PEZI</name>
<dbReference type="EMBL" id="VFLP01000014">
    <property type="protein sequence ID" value="TRX95730.1"/>
    <property type="molecule type" value="Genomic_DNA"/>
</dbReference>
<sequence length="736" mass="82870">MFEYDYDEKDSIPRGNNIRILSLAASEAFTDPIHVNLSIASLKSQPTYEALSYCWGDASDKRLIFCDGRPFPVGQNLEEALRHLRQSEGARVLWIDAICINQNDFAERASQVKLMRHIYRTASRVLVWLGGHSADSNLVFPLCERMMETWGDLYLDDSFDFEEPGLLYRSDMRQVLREKLREIKRRKAVSEATEDEEDEDEEDESGVEGGGEGKEGDKQEAMAEEEEAEKSEGEEDEDGNEEEEAEVEEKGGEEEQGTEVEEQNPEEEEAEEEEAQYPTKEEVTAALQLINRPWFTRCWVLQEVCLPREALVLCGMSSLPWDFFYSGIILILVLGEGGLRGRPEKLQRRNLILAMSLRSKLHYSGSSVEMQHVDLLWILWKVRDLDVTDPRDKVYSVLGLIDPEEAQMEGLAPDYTVSVEECYKRAALAIMSYTRNLDALLTDSDPGSKLNSPSWVPDWVYQKSPAPISFIRNEERANPEKLRYKQFRASTSDQWDAAGNVDGDVLKLSGYVFDTIVALEDTLTVPQVDQVDISKMFSSMSAFAGYYNNVFGGVGTYLDALVRWEKLAISPKYSRYPTGEDPETVFAITLCAGNIDGPEAALTGFREWRKLLRGPKAVSFLGRFNANNQIYKSIVAASGLISAIKGGVNRVYATATERTLYRRLARTEKGYLAIVPSQSAIGDQILLFQGGKMPFVARSRSHKSTGGYKLIGSSYVHGIMYGEAWDHVLARDIAIV</sequence>
<dbReference type="Proteomes" id="UP000319160">
    <property type="component" value="Unassembled WGS sequence"/>
</dbReference>
<feature type="compositionally biased region" description="Basic and acidic residues" evidence="1">
    <location>
        <begin position="211"/>
        <end position="221"/>
    </location>
</feature>
<evidence type="ECO:0000256" key="1">
    <source>
        <dbReference type="SAM" id="MobiDB-lite"/>
    </source>
</evidence>
<dbReference type="InterPro" id="IPR010730">
    <property type="entry name" value="HET"/>
</dbReference>
<comment type="caution">
    <text evidence="3">The sequence shown here is derived from an EMBL/GenBank/DDBJ whole genome shotgun (WGS) entry which is preliminary data.</text>
</comment>
<accession>A0A553I6A7</accession>
<dbReference type="OrthoDB" id="5416609at2759"/>
<reference evidence="4" key="1">
    <citation type="submission" date="2019-06" db="EMBL/GenBank/DDBJ databases">
        <title>Draft genome sequence of the griseofulvin-producing fungus Xylaria cubensis strain G536.</title>
        <authorList>
            <person name="Mead M.E."/>
            <person name="Raja H.A."/>
            <person name="Steenwyk J.L."/>
            <person name="Knowles S.L."/>
            <person name="Oberlies N.H."/>
            <person name="Rokas A."/>
        </authorList>
    </citation>
    <scope>NUCLEOTIDE SEQUENCE [LARGE SCALE GENOMIC DNA]</scope>
    <source>
        <strain evidence="4">G536</strain>
    </source>
</reference>
<dbReference type="InterPro" id="IPR052895">
    <property type="entry name" value="HetReg/Transcr_Mod"/>
</dbReference>
<gene>
    <name evidence="3" type="ORF">FHL15_003284</name>
</gene>
<organism evidence="3 4">
    <name type="scientific">Xylaria flabelliformis</name>
    <dbReference type="NCBI Taxonomy" id="2512241"/>
    <lineage>
        <taxon>Eukaryota</taxon>
        <taxon>Fungi</taxon>
        <taxon>Dikarya</taxon>
        <taxon>Ascomycota</taxon>
        <taxon>Pezizomycotina</taxon>
        <taxon>Sordariomycetes</taxon>
        <taxon>Xylariomycetidae</taxon>
        <taxon>Xylariales</taxon>
        <taxon>Xylariaceae</taxon>
        <taxon>Xylaria</taxon>
    </lineage>
</organism>
<dbReference type="PANTHER" id="PTHR24148:SF64">
    <property type="entry name" value="HETEROKARYON INCOMPATIBILITY DOMAIN-CONTAINING PROTEIN"/>
    <property type="match status" value="1"/>
</dbReference>
<dbReference type="PANTHER" id="PTHR24148">
    <property type="entry name" value="ANKYRIN REPEAT DOMAIN-CONTAINING PROTEIN 39 HOMOLOG-RELATED"/>
    <property type="match status" value="1"/>
</dbReference>